<dbReference type="RefSeq" id="WP_184677210.1">
    <property type="nucleotide sequence ID" value="NZ_JACHGY010000001.1"/>
</dbReference>
<keyword evidence="2" id="KW-1185">Reference proteome</keyword>
<evidence type="ECO:0000313" key="2">
    <source>
        <dbReference type="Proteomes" id="UP000541810"/>
    </source>
</evidence>
<sequence length="243" mass="27150">MSSQHFPTTIWSLVREADHERTVVRTAALDQLLRQYAPAMVSHLVRRKRIATEHAEDVVQGFIVEKVLEKGLVGKADADRGKFRTLLLTALDRYLVSDFRAAGAQKRGGGRVSSLEGLGAPVADTGEDADAFEVEWSRTLMDQAIARMQDECKTSDRPDVWGVFNDRLLQPTLERTEPPSYDDLVERYAIKTPTQASNLLITGKRMFARTLRSVIADYAGEDEALVQDEMNDLMQILARQGSA</sequence>
<protein>
    <submittedName>
        <fullName evidence="1">RNA polymerase sigma-70 factor (ECF subfamily)</fullName>
    </submittedName>
</protein>
<proteinExistence type="predicted"/>
<organism evidence="1 2">
    <name type="scientific">Algisphaera agarilytica</name>
    <dbReference type="NCBI Taxonomy" id="1385975"/>
    <lineage>
        <taxon>Bacteria</taxon>
        <taxon>Pseudomonadati</taxon>
        <taxon>Planctomycetota</taxon>
        <taxon>Phycisphaerae</taxon>
        <taxon>Phycisphaerales</taxon>
        <taxon>Phycisphaeraceae</taxon>
        <taxon>Algisphaera</taxon>
    </lineage>
</organism>
<evidence type="ECO:0000313" key="1">
    <source>
        <dbReference type="EMBL" id="MBB6429638.1"/>
    </source>
</evidence>
<comment type="caution">
    <text evidence="1">The sequence shown here is derived from an EMBL/GenBank/DDBJ whole genome shotgun (WGS) entry which is preliminary data.</text>
</comment>
<dbReference type="AlphaFoldDB" id="A0A7X0H5G2"/>
<accession>A0A7X0H5G2</accession>
<gene>
    <name evidence="1" type="ORF">HNQ40_001444</name>
</gene>
<reference evidence="1 2" key="1">
    <citation type="submission" date="2020-08" db="EMBL/GenBank/DDBJ databases">
        <title>Genomic Encyclopedia of Type Strains, Phase IV (KMG-IV): sequencing the most valuable type-strain genomes for metagenomic binning, comparative biology and taxonomic classification.</title>
        <authorList>
            <person name="Goeker M."/>
        </authorList>
    </citation>
    <scope>NUCLEOTIDE SEQUENCE [LARGE SCALE GENOMIC DNA]</scope>
    <source>
        <strain evidence="1 2">DSM 103725</strain>
    </source>
</reference>
<dbReference type="EMBL" id="JACHGY010000001">
    <property type="protein sequence ID" value="MBB6429638.1"/>
    <property type="molecule type" value="Genomic_DNA"/>
</dbReference>
<name>A0A7X0H5G2_9BACT</name>
<dbReference type="Proteomes" id="UP000541810">
    <property type="component" value="Unassembled WGS sequence"/>
</dbReference>